<dbReference type="Proteomes" id="UP001054801">
    <property type="component" value="Chromosome"/>
</dbReference>
<dbReference type="Pfam" id="PF02911">
    <property type="entry name" value="Formyl_trans_C"/>
    <property type="match status" value="1"/>
</dbReference>
<dbReference type="InterPro" id="IPR011034">
    <property type="entry name" value="Formyl_transferase-like_C_sf"/>
</dbReference>
<name>A0ABY3T234_9GAMM</name>
<evidence type="ECO:0000256" key="3">
    <source>
        <dbReference type="ARBA" id="ARBA00022679"/>
    </source>
</evidence>
<comment type="function">
    <text evidence="5">Attaches a formyl group to the free amino group of methionyl-tRNA(fMet). The formyl group appears to play a dual role in the initiator identity of N-formylmethionyl-tRNA by promoting its recognition by IF2 and preventing the misappropriation of this tRNA by the elongation apparatus.</text>
</comment>
<evidence type="ECO:0000259" key="6">
    <source>
        <dbReference type="Pfam" id="PF00551"/>
    </source>
</evidence>
<proteinExistence type="inferred from homology"/>
<dbReference type="PANTHER" id="PTHR11138:SF5">
    <property type="entry name" value="METHIONYL-TRNA FORMYLTRANSFERASE, MITOCHONDRIAL"/>
    <property type="match status" value="1"/>
</dbReference>
<dbReference type="Pfam" id="PF00551">
    <property type="entry name" value="Formyl_trans_N"/>
    <property type="match status" value="1"/>
</dbReference>
<dbReference type="InterPro" id="IPR036477">
    <property type="entry name" value="Formyl_transf_N_sf"/>
</dbReference>
<dbReference type="SUPFAM" id="SSF53328">
    <property type="entry name" value="Formyltransferase"/>
    <property type="match status" value="1"/>
</dbReference>
<dbReference type="InterPro" id="IPR002376">
    <property type="entry name" value="Formyl_transf_N"/>
</dbReference>
<accession>A0ABY3T234</accession>
<dbReference type="InterPro" id="IPR041711">
    <property type="entry name" value="Met-tRNA-FMT_N"/>
</dbReference>
<dbReference type="SUPFAM" id="SSF50486">
    <property type="entry name" value="FMT C-terminal domain-like"/>
    <property type="match status" value="1"/>
</dbReference>
<dbReference type="InterPro" id="IPR005793">
    <property type="entry name" value="Formyl_trans_C"/>
</dbReference>
<feature type="domain" description="Formyl transferase C-terminal" evidence="7">
    <location>
        <begin position="203"/>
        <end position="327"/>
    </location>
</feature>
<evidence type="ECO:0000313" key="9">
    <source>
        <dbReference type="Proteomes" id="UP001054801"/>
    </source>
</evidence>
<keyword evidence="9" id="KW-1185">Reference proteome</keyword>
<evidence type="ECO:0000256" key="4">
    <source>
        <dbReference type="ARBA" id="ARBA00022917"/>
    </source>
</evidence>
<dbReference type="EC" id="2.1.2.9" evidence="2 5"/>
<organism evidence="8 9">
    <name type="scientific">Thiothrix winogradskyi</name>
    <dbReference type="NCBI Taxonomy" id="96472"/>
    <lineage>
        <taxon>Bacteria</taxon>
        <taxon>Pseudomonadati</taxon>
        <taxon>Pseudomonadota</taxon>
        <taxon>Gammaproteobacteria</taxon>
        <taxon>Thiotrichales</taxon>
        <taxon>Thiotrichaceae</taxon>
        <taxon>Thiothrix</taxon>
    </lineage>
</organism>
<keyword evidence="4 5" id="KW-0648">Protein biosynthesis</keyword>
<keyword evidence="3 5" id="KW-0808">Transferase</keyword>
<feature type="binding site" evidence="5">
    <location>
        <begin position="109"/>
        <end position="112"/>
    </location>
    <ligand>
        <name>(6S)-5,6,7,8-tetrahydrofolate</name>
        <dbReference type="ChEBI" id="CHEBI:57453"/>
    </ligand>
</feature>
<evidence type="ECO:0000256" key="2">
    <source>
        <dbReference type="ARBA" id="ARBA00012261"/>
    </source>
</evidence>
<dbReference type="InterPro" id="IPR005794">
    <property type="entry name" value="Fmt"/>
</dbReference>
<dbReference type="InterPro" id="IPR001555">
    <property type="entry name" value="GART_AS"/>
</dbReference>
<dbReference type="RefSeq" id="WP_236500137.1">
    <property type="nucleotide sequence ID" value="NZ_CP091244.1"/>
</dbReference>
<dbReference type="CDD" id="cd08704">
    <property type="entry name" value="Met_tRNA_FMT_C"/>
    <property type="match status" value="1"/>
</dbReference>
<dbReference type="HAMAP" id="MF_00182">
    <property type="entry name" value="Formyl_trans"/>
    <property type="match status" value="1"/>
</dbReference>
<evidence type="ECO:0000313" key="8">
    <source>
        <dbReference type="EMBL" id="UJS25317.1"/>
    </source>
</evidence>
<dbReference type="EMBL" id="CP091244">
    <property type="protein sequence ID" value="UJS25317.1"/>
    <property type="molecule type" value="Genomic_DNA"/>
</dbReference>
<comment type="similarity">
    <text evidence="1 5">Belongs to the Fmt family.</text>
</comment>
<evidence type="ECO:0000256" key="1">
    <source>
        <dbReference type="ARBA" id="ARBA00010699"/>
    </source>
</evidence>
<dbReference type="Gene3D" id="3.40.50.12230">
    <property type="match status" value="1"/>
</dbReference>
<dbReference type="PROSITE" id="PS00373">
    <property type="entry name" value="GART"/>
    <property type="match status" value="1"/>
</dbReference>
<evidence type="ECO:0000259" key="7">
    <source>
        <dbReference type="Pfam" id="PF02911"/>
    </source>
</evidence>
<gene>
    <name evidence="5 8" type="primary">fmt</name>
    <name evidence="8" type="ORF">L2Y54_04560</name>
</gene>
<dbReference type="GO" id="GO:0004479">
    <property type="term" value="F:methionyl-tRNA formyltransferase activity"/>
    <property type="evidence" value="ECO:0007669"/>
    <property type="project" value="UniProtKB-EC"/>
</dbReference>
<reference evidence="8" key="1">
    <citation type="journal article" date="2022" name="Microorganisms">
        <title>Two New Species of Filamentous Sulfur Bacteria of the Genus Thiothrix, Thiothrix winogradskyi sp. nov. and 'Candidatus Thiothrix sulfatifontis' sp. nov.</title>
        <authorList>
            <person name="Ravin N.V."/>
            <person name="Rossetti S."/>
            <person name="Beletsky A.V."/>
            <person name="Kadnikov V.V."/>
            <person name="Rudenko T.S."/>
            <person name="Smolyakov D.D."/>
            <person name="Moskvitina M.I."/>
            <person name="Gureeva M.V."/>
            <person name="Mardanov A.V."/>
            <person name="Grabovich M.Y."/>
        </authorList>
    </citation>
    <scope>NUCLEOTIDE SEQUENCE</scope>
    <source>
        <strain evidence="8">CT3</strain>
    </source>
</reference>
<dbReference type="InterPro" id="IPR044135">
    <property type="entry name" value="Met-tRNA-FMT_C"/>
</dbReference>
<dbReference type="NCBIfam" id="TIGR00460">
    <property type="entry name" value="fmt"/>
    <property type="match status" value="1"/>
</dbReference>
<sequence>MRVVYAGTPEFAVPALQALLAAGHDVVAVYCQPDRPSGRGRKLTFGPVKQVAVAAGIPVEQPLSLKPPEAQQTLRDYAPDVMIVAAYGLILPQAALDIPRYGCLNIHGSLLPRWRGAAPIQRAIQAGDTETGVTIMQMAAGLDTGDMLYKTVCPITPQDGGQSIHDKLAEQGATALLHTLELLAAGKLQPEVQDDALANYAHKLTKAEAQIDWTQAAAVIDRTIRAFDAYPVAFTLYEGQPLRLFASSVKETPPNLPLSGDGQEDVLSFLRSSPDKGRLGGVSSPGTVIAESKSGVDIATGDGVVRILSLQLPGGKRLTAEQFLNGRSLLGVQL</sequence>
<dbReference type="PANTHER" id="PTHR11138">
    <property type="entry name" value="METHIONYL-TRNA FORMYLTRANSFERASE"/>
    <property type="match status" value="1"/>
</dbReference>
<protein>
    <recommendedName>
        <fullName evidence="2 5">Methionyl-tRNA formyltransferase</fullName>
        <ecNumber evidence="2 5">2.1.2.9</ecNumber>
    </recommendedName>
</protein>
<comment type="catalytic activity">
    <reaction evidence="5">
        <text>L-methionyl-tRNA(fMet) + (6R)-10-formyltetrahydrofolate = N-formyl-L-methionyl-tRNA(fMet) + (6S)-5,6,7,8-tetrahydrofolate + H(+)</text>
        <dbReference type="Rhea" id="RHEA:24380"/>
        <dbReference type="Rhea" id="RHEA-COMP:9952"/>
        <dbReference type="Rhea" id="RHEA-COMP:9953"/>
        <dbReference type="ChEBI" id="CHEBI:15378"/>
        <dbReference type="ChEBI" id="CHEBI:57453"/>
        <dbReference type="ChEBI" id="CHEBI:78530"/>
        <dbReference type="ChEBI" id="CHEBI:78844"/>
        <dbReference type="ChEBI" id="CHEBI:195366"/>
        <dbReference type="EC" id="2.1.2.9"/>
    </reaction>
</comment>
<dbReference type="CDD" id="cd08646">
    <property type="entry name" value="FMT_core_Met-tRNA-FMT_N"/>
    <property type="match status" value="1"/>
</dbReference>
<feature type="domain" description="Formyl transferase N-terminal" evidence="6">
    <location>
        <begin position="1"/>
        <end position="179"/>
    </location>
</feature>
<evidence type="ECO:0000256" key="5">
    <source>
        <dbReference type="HAMAP-Rule" id="MF_00182"/>
    </source>
</evidence>